<gene>
    <name evidence="4" type="ORF">NUM_52200</name>
</gene>
<comment type="similarity">
    <text evidence="1">Belongs to the ROK (NagC/XylR) family.</text>
</comment>
<feature type="domain" description="HTH marR-type" evidence="3">
    <location>
        <begin position="2"/>
        <end position="51"/>
    </location>
</feature>
<organism evidence="4 5">
    <name type="scientific">Actinocatenispora comari</name>
    <dbReference type="NCBI Taxonomy" id="2807577"/>
    <lineage>
        <taxon>Bacteria</taxon>
        <taxon>Bacillati</taxon>
        <taxon>Actinomycetota</taxon>
        <taxon>Actinomycetes</taxon>
        <taxon>Micromonosporales</taxon>
        <taxon>Micromonosporaceae</taxon>
        <taxon>Actinocatenispora</taxon>
    </lineage>
</organism>
<comment type="caution">
    <text evidence="4">The sequence shown here is derived from an EMBL/GenBank/DDBJ whole genome shotgun (WGS) entry which is preliminary data.</text>
</comment>
<keyword evidence="5" id="KW-1185">Reference proteome</keyword>
<feature type="region of interest" description="Disordered" evidence="2">
    <location>
        <begin position="391"/>
        <end position="451"/>
    </location>
</feature>
<dbReference type="InterPro" id="IPR000600">
    <property type="entry name" value="ROK"/>
</dbReference>
<dbReference type="InterPro" id="IPR011991">
    <property type="entry name" value="ArsR-like_HTH"/>
</dbReference>
<dbReference type="PANTHER" id="PTHR18964:SF149">
    <property type="entry name" value="BIFUNCTIONAL UDP-N-ACETYLGLUCOSAMINE 2-EPIMERASE_N-ACETYLMANNOSAMINE KINASE"/>
    <property type="match status" value="1"/>
</dbReference>
<dbReference type="CDD" id="cd00090">
    <property type="entry name" value="HTH_ARSR"/>
    <property type="match status" value="1"/>
</dbReference>
<evidence type="ECO:0000256" key="2">
    <source>
        <dbReference type="SAM" id="MobiDB-lite"/>
    </source>
</evidence>
<dbReference type="Pfam" id="PF00480">
    <property type="entry name" value="ROK"/>
    <property type="match status" value="1"/>
</dbReference>
<evidence type="ECO:0000259" key="3">
    <source>
        <dbReference type="Pfam" id="PF12802"/>
    </source>
</evidence>
<dbReference type="EMBL" id="BOPO01000111">
    <property type="protein sequence ID" value="GIL29966.1"/>
    <property type="molecule type" value="Genomic_DNA"/>
</dbReference>
<protein>
    <submittedName>
        <fullName evidence="4">Transcriptional regulator</fullName>
    </submittedName>
</protein>
<dbReference type="Proteomes" id="UP000614996">
    <property type="component" value="Unassembled WGS sequence"/>
</dbReference>
<dbReference type="Gene3D" id="3.30.420.40">
    <property type="match status" value="2"/>
</dbReference>
<dbReference type="InterPro" id="IPR043129">
    <property type="entry name" value="ATPase_NBD"/>
</dbReference>
<evidence type="ECO:0000313" key="4">
    <source>
        <dbReference type="EMBL" id="GIL29966.1"/>
    </source>
</evidence>
<proteinExistence type="inferred from homology"/>
<reference evidence="5" key="1">
    <citation type="journal article" date="2021" name="Int. J. Syst. Evol. Microbiol.">
        <title>Actinocatenispora comari sp. nov., an endophytic actinomycete isolated from aerial parts of Comarum salesowianum.</title>
        <authorList>
            <person name="Oyunbileg N."/>
            <person name="Iizaka Y."/>
            <person name="Hamada M."/>
            <person name="Davaapurev B.O."/>
            <person name="Fukumoto A."/>
            <person name="Tsetseg B."/>
            <person name="Kato F."/>
            <person name="Tamura T."/>
            <person name="Batkhuu J."/>
            <person name="Anzai Y."/>
        </authorList>
    </citation>
    <scope>NUCLEOTIDE SEQUENCE [LARGE SCALE GENOMIC DNA]</scope>
    <source>
        <strain evidence="5">NUM-2625</strain>
    </source>
</reference>
<dbReference type="InterPro" id="IPR000835">
    <property type="entry name" value="HTH_MarR-typ"/>
</dbReference>
<sequence>MLAVLRAGGPMRVGELARLSGLSRPTVSHVIDQLSEAGWVDYLEREPAGQRQLGRPARVARFRADAGYVLGIDIGPHQTAVLVADLDGRTVGSARRSTSSAQDQHQLLAAVRSAVDAALRAAGVAKRAVLSVAVGSPGIIDRHAGTVVQAPGLPGWTTLDLNQQLRRFFRCPVLVDNDVNLAVLGERWRGVARDADTVVFVLWGERVGAGICIGGQLHRGKGDAAGEIGYLTVLGDDGGGAQPDGEGRGPFEREVGASAIVRLARTLAADPARTSTLSGRPDLDVPEVFAAADHDATAREVVDTIAVRLARGLAPLMLTLDPDVLVIGGGISQAGPRILDSVNQHLQRLVLTPTPLRLSALGGDAVVTGAVRYALDDVAARLLPSADAAEAAAGQPATTPDSAGAPDRAGQPAAAAGEAGHPGEAGQPGKAGQPAAAAGEAGHQPGDGASR</sequence>
<dbReference type="SUPFAM" id="SSF46785">
    <property type="entry name" value="Winged helix' DNA-binding domain"/>
    <property type="match status" value="1"/>
</dbReference>
<dbReference type="InterPro" id="IPR036388">
    <property type="entry name" value="WH-like_DNA-bd_sf"/>
</dbReference>
<accession>A0A8J4AE68</accession>
<dbReference type="Gene3D" id="1.10.10.10">
    <property type="entry name" value="Winged helix-like DNA-binding domain superfamily/Winged helix DNA-binding domain"/>
    <property type="match status" value="1"/>
</dbReference>
<dbReference type="AlphaFoldDB" id="A0A8J4AE68"/>
<dbReference type="SUPFAM" id="SSF53067">
    <property type="entry name" value="Actin-like ATPase domain"/>
    <property type="match status" value="1"/>
</dbReference>
<evidence type="ECO:0000313" key="5">
    <source>
        <dbReference type="Proteomes" id="UP000614996"/>
    </source>
</evidence>
<dbReference type="Pfam" id="PF12802">
    <property type="entry name" value="MarR_2"/>
    <property type="match status" value="1"/>
</dbReference>
<dbReference type="PANTHER" id="PTHR18964">
    <property type="entry name" value="ROK (REPRESSOR, ORF, KINASE) FAMILY"/>
    <property type="match status" value="1"/>
</dbReference>
<evidence type="ECO:0000256" key="1">
    <source>
        <dbReference type="ARBA" id="ARBA00006479"/>
    </source>
</evidence>
<name>A0A8J4AE68_9ACTN</name>
<dbReference type="InterPro" id="IPR036390">
    <property type="entry name" value="WH_DNA-bd_sf"/>
</dbReference>
<dbReference type="GO" id="GO:0003700">
    <property type="term" value="F:DNA-binding transcription factor activity"/>
    <property type="evidence" value="ECO:0007669"/>
    <property type="project" value="InterPro"/>
</dbReference>